<dbReference type="AlphaFoldDB" id="A0A5Q4BD98"/>
<organism evidence="1 2">
    <name type="scientific">Colletotrichum shisoi</name>
    <dbReference type="NCBI Taxonomy" id="2078593"/>
    <lineage>
        <taxon>Eukaryota</taxon>
        <taxon>Fungi</taxon>
        <taxon>Dikarya</taxon>
        <taxon>Ascomycota</taxon>
        <taxon>Pezizomycotina</taxon>
        <taxon>Sordariomycetes</taxon>
        <taxon>Hypocreomycetidae</taxon>
        <taxon>Glomerellales</taxon>
        <taxon>Glomerellaceae</taxon>
        <taxon>Colletotrichum</taxon>
        <taxon>Colletotrichum destructivum species complex</taxon>
    </lineage>
</organism>
<proteinExistence type="predicted"/>
<dbReference type="Proteomes" id="UP000326340">
    <property type="component" value="Unassembled WGS sequence"/>
</dbReference>
<reference evidence="1 2" key="1">
    <citation type="journal article" date="2019" name="Sci. Rep.">
        <title>Colletotrichum shisoi sp. nov., an anthracnose pathogen of Perilla frutescens in Japan: molecular phylogenetic, morphological and genomic evidence.</title>
        <authorList>
            <person name="Gan P."/>
            <person name="Tsushima A."/>
            <person name="Hiroyama R."/>
            <person name="Narusaka M."/>
            <person name="Takano Y."/>
            <person name="Narusaka Y."/>
            <person name="Kawaradani M."/>
            <person name="Damm U."/>
            <person name="Shirasu K."/>
        </authorList>
    </citation>
    <scope>NUCLEOTIDE SEQUENCE [LARGE SCALE GENOMIC DNA]</scope>
    <source>
        <strain evidence="1 2">PG-2018a</strain>
    </source>
</reference>
<protein>
    <recommendedName>
        <fullName evidence="3">SnoaL-like domain-containing protein</fullName>
    </recommendedName>
</protein>
<sequence>MEYYGQEALNLFVAEGNLRDRALRGAIKSKILHFFDCMDKEDWEGVGRHLRSDARLFYKLCTPGDIHSGIESILSQLMEGTISGQKTVQKLLLVDRGRVTCYVAQFWMQTVEDGEDPFSSESRLVFVIDLDEQQQIRRIEIRDDENEDLVHEGDEFMMGRVVEAAEKDAMRLVDRI</sequence>
<keyword evidence="2" id="KW-1185">Reference proteome</keyword>
<evidence type="ECO:0000313" key="2">
    <source>
        <dbReference type="Proteomes" id="UP000326340"/>
    </source>
</evidence>
<dbReference type="EMBL" id="PUHP01001977">
    <property type="protein sequence ID" value="TQN64865.1"/>
    <property type="molecule type" value="Genomic_DNA"/>
</dbReference>
<accession>A0A5Q4BD98</accession>
<evidence type="ECO:0000313" key="1">
    <source>
        <dbReference type="EMBL" id="TQN64865.1"/>
    </source>
</evidence>
<name>A0A5Q4BD98_9PEZI</name>
<evidence type="ECO:0008006" key="3">
    <source>
        <dbReference type="Google" id="ProtNLM"/>
    </source>
</evidence>
<dbReference type="OrthoDB" id="4806180at2759"/>
<gene>
    <name evidence="1" type="ORF">CSHISOI_10565</name>
</gene>
<comment type="caution">
    <text evidence="1">The sequence shown here is derived from an EMBL/GenBank/DDBJ whole genome shotgun (WGS) entry which is preliminary data.</text>
</comment>